<keyword evidence="1" id="KW-0472">Membrane</keyword>
<keyword evidence="1" id="KW-1133">Transmembrane helix</keyword>
<dbReference type="HOGENOM" id="CLU_2274571_0_0_9"/>
<sequence>MWTFLENSLYFRHTKALPVICVVFLRSQRSFLSSSVEKETPPVLKSAFLSTGGELTVFIVFPPTFLFDLDVLVVVIPYGLALGIFGVVLPPLLFFNWHAACG</sequence>
<keyword evidence="3" id="KW-1185">Reference proteome</keyword>
<evidence type="ECO:0000313" key="3">
    <source>
        <dbReference type="Proteomes" id="UP000029278"/>
    </source>
</evidence>
<dbReference type="PATRIC" id="fig|44252.3.peg.3160"/>
<evidence type="ECO:0000313" key="2">
    <source>
        <dbReference type="EMBL" id="KFN08367.1"/>
    </source>
</evidence>
<feature type="transmembrane region" description="Helical" evidence="1">
    <location>
        <begin position="71"/>
        <end position="95"/>
    </location>
</feature>
<gene>
    <name evidence="2" type="ORF">DJ90_1537</name>
</gene>
<dbReference type="Proteomes" id="UP000029278">
    <property type="component" value="Unassembled WGS sequence"/>
</dbReference>
<keyword evidence="1" id="KW-0812">Transmembrane</keyword>
<protein>
    <submittedName>
        <fullName evidence="2">Drug/metabolite transporter (DMT) superfamily domain protein</fullName>
    </submittedName>
</protein>
<proteinExistence type="predicted"/>
<accession>A0A090ZCI7</accession>
<reference evidence="2 3" key="1">
    <citation type="submission" date="2014-04" db="EMBL/GenBank/DDBJ databases">
        <authorList>
            <person name="Bishop-Lilly K.A."/>
            <person name="Broomall S.M."/>
            <person name="Chain P.S."/>
            <person name="Chertkov O."/>
            <person name="Coyne S.R."/>
            <person name="Daligault H.E."/>
            <person name="Davenport K.W."/>
            <person name="Erkkila T."/>
            <person name="Frey K.G."/>
            <person name="Gibbons H.S."/>
            <person name="Gu W."/>
            <person name="Jaissle J."/>
            <person name="Johnson S.L."/>
            <person name="Koroleva G.I."/>
            <person name="Ladner J.T."/>
            <person name="Lo C.-C."/>
            <person name="Minogue T.D."/>
            <person name="Munk C."/>
            <person name="Palacios G.F."/>
            <person name="Redden C.L."/>
            <person name="Rosenzweig C.N."/>
            <person name="Scholz M.B."/>
            <person name="Teshima H."/>
            <person name="Xu Y."/>
        </authorList>
    </citation>
    <scope>NUCLEOTIDE SEQUENCE [LARGE SCALE GENOMIC DNA]</scope>
    <source>
        <strain evidence="2 3">8244</strain>
    </source>
</reference>
<organism evidence="2 3">
    <name type="scientific">Paenibacillus macerans</name>
    <name type="common">Bacillus macerans</name>
    <dbReference type="NCBI Taxonomy" id="44252"/>
    <lineage>
        <taxon>Bacteria</taxon>
        <taxon>Bacillati</taxon>
        <taxon>Bacillota</taxon>
        <taxon>Bacilli</taxon>
        <taxon>Bacillales</taxon>
        <taxon>Paenibacillaceae</taxon>
        <taxon>Paenibacillus</taxon>
    </lineage>
</organism>
<dbReference type="AlphaFoldDB" id="A0A090ZCI7"/>
<dbReference type="EMBL" id="JMQA01000029">
    <property type="protein sequence ID" value="KFN08367.1"/>
    <property type="molecule type" value="Genomic_DNA"/>
</dbReference>
<comment type="caution">
    <text evidence="2">The sequence shown here is derived from an EMBL/GenBank/DDBJ whole genome shotgun (WGS) entry which is preliminary data.</text>
</comment>
<evidence type="ECO:0000256" key="1">
    <source>
        <dbReference type="SAM" id="Phobius"/>
    </source>
</evidence>
<name>A0A090ZCI7_PAEMA</name>